<dbReference type="NCBIfam" id="TIGR04056">
    <property type="entry name" value="OMP_RagA_SusC"/>
    <property type="match status" value="1"/>
</dbReference>
<evidence type="ECO:0000256" key="10">
    <source>
        <dbReference type="SAM" id="MobiDB-lite"/>
    </source>
</evidence>
<dbReference type="Proteomes" id="UP000294814">
    <property type="component" value="Unassembled WGS sequence"/>
</dbReference>
<feature type="region of interest" description="Disordered" evidence="10">
    <location>
        <begin position="991"/>
        <end position="1012"/>
    </location>
</feature>
<comment type="caution">
    <text evidence="13">The sequence shown here is derived from an EMBL/GenBank/DDBJ whole genome shotgun (WGS) entry which is preliminary data.</text>
</comment>
<keyword evidence="13" id="KW-0675">Receptor</keyword>
<dbReference type="Pfam" id="PF00593">
    <property type="entry name" value="TonB_dep_Rec_b-barrel"/>
    <property type="match status" value="1"/>
</dbReference>
<dbReference type="Gene3D" id="2.60.40.1120">
    <property type="entry name" value="Carboxypeptidase-like, regulatory domain"/>
    <property type="match status" value="1"/>
</dbReference>
<dbReference type="AlphaFoldDB" id="A0A4R5FAN8"/>
<keyword evidence="14" id="KW-1185">Reference proteome</keyword>
<dbReference type="InterPro" id="IPR000531">
    <property type="entry name" value="Beta-barrel_TonB"/>
</dbReference>
<keyword evidence="4 8" id="KW-0812">Transmembrane</keyword>
<dbReference type="FunFam" id="2.170.130.10:FF:000003">
    <property type="entry name" value="SusC/RagA family TonB-linked outer membrane protein"/>
    <property type="match status" value="1"/>
</dbReference>
<dbReference type="EMBL" id="SMLG01000002">
    <property type="protein sequence ID" value="TDE45901.1"/>
    <property type="molecule type" value="Genomic_DNA"/>
</dbReference>
<evidence type="ECO:0000313" key="13">
    <source>
        <dbReference type="EMBL" id="TDE45901.1"/>
    </source>
</evidence>
<dbReference type="Pfam" id="PF07715">
    <property type="entry name" value="Plug"/>
    <property type="match status" value="1"/>
</dbReference>
<dbReference type="InterPro" id="IPR036942">
    <property type="entry name" value="Beta-barrel_TonB_sf"/>
</dbReference>
<evidence type="ECO:0000256" key="5">
    <source>
        <dbReference type="ARBA" id="ARBA00023077"/>
    </source>
</evidence>
<evidence type="ECO:0000256" key="9">
    <source>
        <dbReference type="RuleBase" id="RU003357"/>
    </source>
</evidence>
<dbReference type="GO" id="GO:0009279">
    <property type="term" value="C:cell outer membrane"/>
    <property type="evidence" value="ECO:0007669"/>
    <property type="project" value="UniProtKB-SubCell"/>
</dbReference>
<feature type="domain" description="TonB-dependent receptor-like beta-barrel" evidence="11">
    <location>
        <begin position="469"/>
        <end position="788"/>
    </location>
</feature>
<dbReference type="RefSeq" id="WP_131915254.1">
    <property type="nucleotide sequence ID" value="NZ_SMLG01000002.1"/>
</dbReference>
<comment type="subcellular location">
    <subcellularLocation>
        <location evidence="1 8">Cell outer membrane</location>
        <topology evidence="1 8">Multi-pass membrane protein</topology>
    </subcellularLocation>
</comment>
<dbReference type="SUPFAM" id="SSF49464">
    <property type="entry name" value="Carboxypeptidase regulatory domain-like"/>
    <property type="match status" value="1"/>
</dbReference>
<evidence type="ECO:0000256" key="7">
    <source>
        <dbReference type="ARBA" id="ARBA00023237"/>
    </source>
</evidence>
<dbReference type="NCBIfam" id="TIGR04057">
    <property type="entry name" value="SusC_RagA_signa"/>
    <property type="match status" value="1"/>
</dbReference>
<evidence type="ECO:0000256" key="2">
    <source>
        <dbReference type="ARBA" id="ARBA00022448"/>
    </source>
</evidence>
<evidence type="ECO:0000259" key="12">
    <source>
        <dbReference type="Pfam" id="PF07715"/>
    </source>
</evidence>
<name>A0A4R5FAN8_9FLAO</name>
<keyword evidence="7 8" id="KW-0998">Cell outer membrane</keyword>
<gene>
    <name evidence="13" type="ORF">E0I26_04230</name>
</gene>
<feature type="domain" description="TonB-dependent receptor plug" evidence="12">
    <location>
        <begin position="122"/>
        <end position="229"/>
    </location>
</feature>
<dbReference type="InterPro" id="IPR008969">
    <property type="entry name" value="CarboxyPept-like_regulatory"/>
</dbReference>
<dbReference type="InterPro" id="IPR039426">
    <property type="entry name" value="TonB-dep_rcpt-like"/>
</dbReference>
<keyword evidence="2 8" id="KW-0813">Transport</keyword>
<evidence type="ECO:0000256" key="1">
    <source>
        <dbReference type="ARBA" id="ARBA00004571"/>
    </source>
</evidence>
<evidence type="ECO:0000313" key="14">
    <source>
        <dbReference type="Proteomes" id="UP000294814"/>
    </source>
</evidence>
<dbReference type="Gene3D" id="2.170.130.10">
    <property type="entry name" value="TonB-dependent receptor, plug domain"/>
    <property type="match status" value="1"/>
</dbReference>
<evidence type="ECO:0000256" key="3">
    <source>
        <dbReference type="ARBA" id="ARBA00022452"/>
    </source>
</evidence>
<feature type="compositionally biased region" description="Polar residues" evidence="10">
    <location>
        <begin position="999"/>
        <end position="1008"/>
    </location>
</feature>
<accession>A0A4R5FAN8</accession>
<dbReference type="OrthoDB" id="9768177at2"/>
<evidence type="ECO:0000256" key="8">
    <source>
        <dbReference type="PROSITE-ProRule" id="PRU01360"/>
    </source>
</evidence>
<evidence type="ECO:0000259" key="11">
    <source>
        <dbReference type="Pfam" id="PF00593"/>
    </source>
</evidence>
<dbReference type="InterPro" id="IPR012910">
    <property type="entry name" value="Plug_dom"/>
</dbReference>
<organism evidence="13 14">
    <name type="scientific">Flavobacterium rhamnosiphilum</name>
    <dbReference type="NCBI Taxonomy" id="2541724"/>
    <lineage>
        <taxon>Bacteria</taxon>
        <taxon>Pseudomonadati</taxon>
        <taxon>Bacteroidota</taxon>
        <taxon>Flavobacteriia</taxon>
        <taxon>Flavobacteriales</taxon>
        <taxon>Flavobacteriaceae</taxon>
        <taxon>Flavobacterium</taxon>
    </lineage>
</organism>
<dbReference type="Pfam" id="PF13715">
    <property type="entry name" value="CarbopepD_reg_2"/>
    <property type="match status" value="1"/>
</dbReference>
<reference evidence="13 14" key="1">
    <citation type="submission" date="2019-03" db="EMBL/GenBank/DDBJ databases">
        <title>Novel species of Flavobacterium.</title>
        <authorList>
            <person name="Liu Q."/>
            <person name="Xin Y.-H."/>
        </authorList>
    </citation>
    <scope>NUCLEOTIDE SEQUENCE [LARGE SCALE GENOMIC DNA]</scope>
    <source>
        <strain evidence="13 14">LB3P52</strain>
    </source>
</reference>
<dbReference type="SUPFAM" id="SSF56935">
    <property type="entry name" value="Porins"/>
    <property type="match status" value="1"/>
</dbReference>
<sequence length="1024" mass="113421">MKKLLQQHRVSLFLIKALVLYLGFCTQAIAQQIVQGKVLDEKKEPLLGVNVLVKGTNIGTNTLADGSYKIEVANNSTLEFSFLGFATKQVSVNGQSILNIVLQSDNKVLDEVIVVSYGSQTKKKVLGSVQTVNNKDLKDVPGAEIGQKLQGRVAGLQINQANGRPGQGMAFRIRGAASLGSGNQPLVVVDGQPITGDLNLISSDDIESFSVLKDASASALYGSRAANGVILIVTKKAKSGSTNVSFNTYTGIQTVLDRGKPDLMNANEFATFQKGFYEDKIKYENWKYPKTGLAEIPDDYKNPENYGKGTDWYNALLRSAPITNYSLNISTGTEKVLSSNTLTYFKQEGVLVNTEMSRISFRSNNEYNPSKSLKVGFNIAPTYQMDYNTTAALDAVTGRPIIVGAEISSPLVPVVNPDGTYPKPISYGTYPLPNFYEQLNILNLKNNIFRMLGNAFVEIKILDGLKIKSSYNTDLGFTDSNVFRPSTYGFFGTPGPTIPSASHNSNNYVSWLIENMLTYNKKINSHTFDFLIGHSAQKYERNYRNINGSNFANDDIPWIVGAATTTGTTNKNAYAIESLFSRLNYDFKGKYIFSASMRRDGSSRFGLNKKYGIFPSASAGWIASEESFFPKSENFSLLKLKAGFGVTGNNNIGDYTQTTTLGSTNYVFSGALVPGLSINNLGNPDLTWETSKQLDLGLELSLFKSRISILYDYYDKRTDGMLYQISIPFSSGYSSIRYNVGEFKMWGHEFQINTKNLIGDLKWDTNLNLSFLDNKVLSLQDNTPIGGVNKYNDFNRTEVGRRIGELYGYVFDGVYMNQQEFDSQPKHATSAVGTARMKDINGDGKIDGNDRTFLGNSSPKFLFGITNTLSFRNFDFSMTMSGQTGNKIMNVNMQNSQNLDGIFNIEKDMMNRWRSPENPGNGKVPRTLSNTTELYRLGNSNWVFAGDYLTIRNISVGYTLNINSKYLLKSARIYLNANQVYVFTKYPGQNPEVNDTRDSQTTAGQDNGSYPVPRTISIGTNINF</sequence>
<dbReference type="Gene3D" id="2.40.170.20">
    <property type="entry name" value="TonB-dependent receptor, beta-barrel domain"/>
    <property type="match status" value="1"/>
</dbReference>
<comment type="similarity">
    <text evidence="8 9">Belongs to the TonB-dependent receptor family.</text>
</comment>
<dbReference type="InterPro" id="IPR023996">
    <property type="entry name" value="TonB-dep_OMP_SusC/RagA"/>
</dbReference>
<proteinExistence type="inferred from homology"/>
<protein>
    <submittedName>
        <fullName evidence="13">TonB-dependent receptor</fullName>
    </submittedName>
</protein>
<keyword evidence="3 8" id="KW-1134">Transmembrane beta strand</keyword>
<dbReference type="InterPro" id="IPR023997">
    <property type="entry name" value="TonB-dep_OMP_SusC/RagA_CS"/>
</dbReference>
<dbReference type="InterPro" id="IPR037066">
    <property type="entry name" value="Plug_dom_sf"/>
</dbReference>
<evidence type="ECO:0000256" key="6">
    <source>
        <dbReference type="ARBA" id="ARBA00023136"/>
    </source>
</evidence>
<keyword evidence="6 8" id="KW-0472">Membrane</keyword>
<dbReference type="PROSITE" id="PS52016">
    <property type="entry name" value="TONB_DEPENDENT_REC_3"/>
    <property type="match status" value="1"/>
</dbReference>
<keyword evidence="5 9" id="KW-0798">TonB box</keyword>
<evidence type="ECO:0000256" key="4">
    <source>
        <dbReference type="ARBA" id="ARBA00022692"/>
    </source>
</evidence>